<reference evidence="2" key="1">
    <citation type="submission" date="2024-01" db="EMBL/GenBank/DDBJ databases">
        <authorList>
            <person name="Webb A."/>
        </authorList>
    </citation>
    <scope>NUCLEOTIDE SEQUENCE</scope>
    <source>
        <strain evidence="2">Pm1</strain>
    </source>
</reference>
<evidence type="ECO:0000313" key="2">
    <source>
        <dbReference type="EMBL" id="CAK7926192.1"/>
    </source>
</evidence>
<name>A0AAV1TX67_9STRA</name>
<organism evidence="2 3">
    <name type="scientific">Peronospora matthiolae</name>
    <dbReference type="NCBI Taxonomy" id="2874970"/>
    <lineage>
        <taxon>Eukaryota</taxon>
        <taxon>Sar</taxon>
        <taxon>Stramenopiles</taxon>
        <taxon>Oomycota</taxon>
        <taxon>Peronosporomycetes</taxon>
        <taxon>Peronosporales</taxon>
        <taxon>Peronosporaceae</taxon>
        <taxon>Peronospora</taxon>
    </lineage>
</organism>
<accession>A0AAV1TX67</accession>
<feature type="compositionally biased region" description="Polar residues" evidence="1">
    <location>
        <begin position="161"/>
        <end position="172"/>
    </location>
</feature>
<protein>
    <submittedName>
        <fullName evidence="2">Uncharacterized protein</fullName>
    </submittedName>
</protein>
<comment type="caution">
    <text evidence="2">The sequence shown here is derived from an EMBL/GenBank/DDBJ whole genome shotgun (WGS) entry which is preliminary data.</text>
</comment>
<proteinExistence type="predicted"/>
<sequence length="189" mass="19464">MVFKITRAATAAARRAAARMREAAECASHTSAAGDSSPVVVNRPRGESPRATGTSVASAAGTSGRNQDESEIELIYSGEMDDASDSKANPHASGSPGADTARARLTGCGVRGGIMSEIFGSSDYSDESPPHASPSNARTQGNGGDAPIHLHGRSNSRDRSNTGVSAHAGTNQEARDRNFLHHAPQAKSP</sequence>
<feature type="region of interest" description="Disordered" evidence="1">
    <location>
        <begin position="22"/>
        <end position="103"/>
    </location>
</feature>
<gene>
    <name evidence="2" type="ORF">PM001_LOCUS11342</name>
</gene>
<dbReference type="EMBL" id="CAKLBY020000097">
    <property type="protein sequence ID" value="CAK7926192.1"/>
    <property type="molecule type" value="Genomic_DNA"/>
</dbReference>
<evidence type="ECO:0000256" key="1">
    <source>
        <dbReference type="SAM" id="MobiDB-lite"/>
    </source>
</evidence>
<dbReference type="AlphaFoldDB" id="A0AAV1TX67"/>
<dbReference type="Proteomes" id="UP001162060">
    <property type="component" value="Unassembled WGS sequence"/>
</dbReference>
<evidence type="ECO:0000313" key="3">
    <source>
        <dbReference type="Proteomes" id="UP001162060"/>
    </source>
</evidence>
<feature type="region of interest" description="Disordered" evidence="1">
    <location>
        <begin position="119"/>
        <end position="189"/>
    </location>
</feature>
<feature type="compositionally biased region" description="Low complexity" evidence="1">
    <location>
        <begin position="51"/>
        <end position="64"/>
    </location>
</feature>